<evidence type="ECO:0000256" key="8">
    <source>
        <dbReference type="PIRSR" id="PIRSR602401-1"/>
    </source>
</evidence>
<dbReference type="AlphaFoldDB" id="A0A370BRZ9"/>
<evidence type="ECO:0000313" key="11">
    <source>
        <dbReference type="Proteomes" id="UP000253845"/>
    </source>
</evidence>
<gene>
    <name evidence="10" type="ORF">M747DRAFT_358934</name>
</gene>
<keyword evidence="3 8" id="KW-0349">Heme</keyword>
<organism evidence="10 11">
    <name type="scientific">Aspergillus niger ATCC 13496</name>
    <dbReference type="NCBI Taxonomy" id="1353008"/>
    <lineage>
        <taxon>Eukaryota</taxon>
        <taxon>Fungi</taxon>
        <taxon>Dikarya</taxon>
        <taxon>Ascomycota</taxon>
        <taxon>Pezizomycotina</taxon>
        <taxon>Eurotiomycetes</taxon>
        <taxon>Eurotiomycetidae</taxon>
        <taxon>Eurotiales</taxon>
        <taxon>Aspergillaceae</taxon>
        <taxon>Aspergillus</taxon>
        <taxon>Aspergillus subgen. Circumdati</taxon>
    </lineage>
</organism>
<dbReference type="Pfam" id="PF00067">
    <property type="entry name" value="p450"/>
    <property type="match status" value="1"/>
</dbReference>
<keyword evidence="4 8" id="KW-0479">Metal-binding</keyword>
<feature type="binding site" description="axial binding residue" evidence="8">
    <location>
        <position position="415"/>
    </location>
    <ligand>
        <name>heme</name>
        <dbReference type="ChEBI" id="CHEBI:30413"/>
    </ligand>
    <ligandPart>
        <name>Fe</name>
        <dbReference type="ChEBI" id="CHEBI:18248"/>
    </ligandPart>
</feature>
<dbReference type="GO" id="GO:0016705">
    <property type="term" value="F:oxidoreductase activity, acting on paired donors, with incorporation or reduction of molecular oxygen"/>
    <property type="evidence" value="ECO:0007669"/>
    <property type="project" value="InterPro"/>
</dbReference>
<evidence type="ECO:0000256" key="9">
    <source>
        <dbReference type="SAM" id="SignalP"/>
    </source>
</evidence>
<protein>
    <submittedName>
        <fullName evidence="10">Cytochrome P450</fullName>
    </submittedName>
</protein>
<name>A0A370BRZ9_ASPNG</name>
<dbReference type="InterPro" id="IPR050364">
    <property type="entry name" value="Cytochrome_P450_fung"/>
</dbReference>
<dbReference type="GO" id="GO:0020037">
    <property type="term" value="F:heme binding"/>
    <property type="evidence" value="ECO:0007669"/>
    <property type="project" value="InterPro"/>
</dbReference>
<dbReference type="CDD" id="cd11065">
    <property type="entry name" value="CYP64-like"/>
    <property type="match status" value="1"/>
</dbReference>
<evidence type="ECO:0000313" key="10">
    <source>
        <dbReference type="EMBL" id="RDH16152.1"/>
    </source>
</evidence>
<feature type="chain" id="PRO_5017067049" evidence="9">
    <location>
        <begin position="20"/>
        <end position="517"/>
    </location>
</feature>
<dbReference type="GO" id="GO:0004497">
    <property type="term" value="F:monooxygenase activity"/>
    <property type="evidence" value="ECO:0007669"/>
    <property type="project" value="UniProtKB-KW"/>
</dbReference>
<dbReference type="GO" id="GO:0005506">
    <property type="term" value="F:iron ion binding"/>
    <property type="evidence" value="ECO:0007669"/>
    <property type="project" value="InterPro"/>
</dbReference>
<sequence length="517" mass="59167">MISILLLVGLIATLQVVRTRRQAAKLPPSPLPSLPIIGSLHQLGKAWLRQSRDWHRNYGPLITLKLGGQTIVLVGSQEAASELLGKRGRLYSSRPHFVMALDLMSKGDHTVFLPYGPKWKLHNRLQMSILGVRASRQYHSLQELETQQTLLDFVEGDNYELIFQRFQASLIHTMAYGRRLPKQNDQRLHEVEALSKAFINAATAGNYLVDIFPILKHTPTCLAPWKKYAQQIHDRTISLNRGHILEAEKTMAWNWVKHIRSLKESESLTDHELTFVIGSIYQAGVDTMTNLLRLFLMASVLNPVAVRRAQAELDKVVGNRLPSFDDMERLPFINAYVKEVIRWRPVAGLGAPHCVIQDDVYHGFTIPKGTTILANQFAMELDPELWEEPEEFMPERWLQRPDQELGIFGYGRRKCTGQYQAMDSAYIVMSRMLWAFQFNHRYEHGRKVELGPWDLKQDGNLYVAKPFRADIKPRDSQKKDAIYAAVNSEKDDVDLDYVLNEIGHALAPKGNRDDIET</sequence>
<dbReference type="InterPro" id="IPR001128">
    <property type="entry name" value="Cyt_P450"/>
</dbReference>
<proteinExistence type="inferred from homology"/>
<dbReference type="PANTHER" id="PTHR46300">
    <property type="entry name" value="P450, PUTATIVE (EUROFUNG)-RELATED-RELATED"/>
    <property type="match status" value="1"/>
</dbReference>
<dbReference type="PRINTS" id="PR00463">
    <property type="entry name" value="EP450I"/>
</dbReference>
<dbReference type="Gene3D" id="1.10.630.10">
    <property type="entry name" value="Cytochrome P450"/>
    <property type="match status" value="1"/>
</dbReference>
<dbReference type="Proteomes" id="UP000253845">
    <property type="component" value="Unassembled WGS sequence"/>
</dbReference>
<reference evidence="10 11" key="1">
    <citation type="submission" date="2018-07" db="EMBL/GenBank/DDBJ databases">
        <title>Section-level genome sequencing of Aspergillus section Nigri to investigate inter- and intra-species variation.</title>
        <authorList>
            <consortium name="DOE Joint Genome Institute"/>
            <person name="Vesth T.C."/>
            <person name="Nybo J.L."/>
            <person name="Theobald S."/>
            <person name="Frisvad J.C."/>
            <person name="Larsen T.O."/>
            <person name="Nielsen K.F."/>
            <person name="Hoof J.B."/>
            <person name="Brandl J."/>
            <person name="Salamov A."/>
            <person name="Riley R."/>
            <person name="Gladden J.M."/>
            <person name="Phatale P."/>
            <person name="Nielsen M.T."/>
            <person name="Lyhne E.K."/>
            <person name="Kogle M.E."/>
            <person name="Strasser K."/>
            <person name="McDonnell E."/>
            <person name="Barry K."/>
            <person name="Clum A."/>
            <person name="Chen C."/>
            <person name="Nolan M."/>
            <person name="Sandor L."/>
            <person name="Kuo A."/>
            <person name="Lipzen A."/>
            <person name="Hainaut M."/>
            <person name="Drula E."/>
            <person name="Tsang A."/>
            <person name="Magnuson J.K."/>
            <person name="Henrissat B."/>
            <person name="Wiebenga A."/>
            <person name="Simmons B.A."/>
            <person name="Makela M.R."/>
            <person name="De vries R.P."/>
            <person name="Grigoriev I.V."/>
            <person name="Mortensen U.H."/>
            <person name="Baker S.E."/>
            <person name="Andersen M.R."/>
        </authorList>
    </citation>
    <scope>NUCLEOTIDE SEQUENCE [LARGE SCALE GENOMIC DNA]</scope>
    <source>
        <strain evidence="10 11">ATCC 13496</strain>
    </source>
</reference>
<dbReference type="PANTHER" id="PTHR46300:SF1">
    <property type="entry name" value="P450, PUTATIVE (EUROFUNG)-RELATED"/>
    <property type="match status" value="1"/>
</dbReference>
<evidence type="ECO:0000256" key="2">
    <source>
        <dbReference type="ARBA" id="ARBA00010617"/>
    </source>
</evidence>
<dbReference type="SUPFAM" id="SSF48264">
    <property type="entry name" value="Cytochrome P450"/>
    <property type="match status" value="1"/>
</dbReference>
<dbReference type="InterPro" id="IPR002401">
    <property type="entry name" value="Cyt_P450_E_grp-I"/>
</dbReference>
<keyword evidence="5" id="KW-0560">Oxidoreductase</keyword>
<dbReference type="EMBL" id="KZ851941">
    <property type="protein sequence ID" value="RDH16152.1"/>
    <property type="molecule type" value="Genomic_DNA"/>
</dbReference>
<evidence type="ECO:0000256" key="1">
    <source>
        <dbReference type="ARBA" id="ARBA00001971"/>
    </source>
</evidence>
<keyword evidence="9" id="KW-0732">Signal</keyword>
<evidence type="ECO:0000256" key="5">
    <source>
        <dbReference type="ARBA" id="ARBA00023002"/>
    </source>
</evidence>
<accession>A0A370BRZ9</accession>
<keyword evidence="7" id="KW-0503">Monooxygenase</keyword>
<dbReference type="InterPro" id="IPR036396">
    <property type="entry name" value="Cyt_P450_sf"/>
</dbReference>
<dbReference type="VEuPathDB" id="FungiDB:M747DRAFT_358934"/>
<feature type="signal peptide" evidence="9">
    <location>
        <begin position="1"/>
        <end position="19"/>
    </location>
</feature>
<keyword evidence="6 8" id="KW-0408">Iron</keyword>
<evidence type="ECO:0000256" key="7">
    <source>
        <dbReference type="ARBA" id="ARBA00023033"/>
    </source>
</evidence>
<evidence type="ECO:0000256" key="6">
    <source>
        <dbReference type="ARBA" id="ARBA00023004"/>
    </source>
</evidence>
<evidence type="ECO:0000256" key="4">
    <source>
        <dbReference type="ARBA" id="ARBA00022723"/>
    </source>
</evidence>
<comment type="cofactor">
    <cofactor evidence="1 8">
        <name>heme</name>
        <dbReference type="ChEBI" id="CHEBI:30413"/>
    </cofactor>
</comment>
<comment type="similarity">
    <text evidence="2">Belongs to the cytochrome P450 family.</text>
</comment>
<evidence type="ECO:0000256" key="3">
    <source>
        <dbReference type="ARBA" id="ARBA00022617"/>
    </source>
</evidence>